<dbReference type="GO" id="GO:0046872">
    <property type="term" value="F:metal ion binding"/>
    <property type="evidence" value="ECO:0007669"/>
    <property type="project" value="UniProtKB-KW"/>
</dbReference>
<evidence type="ECO:0000256" key="7">
    <source>
        <dbReference type="ARBA" id="ARBA00022759"/>
    </source>
</evidence>
<dbReference type="EMBL" id="JAKELL010000027">
    <property type="protein sequence ID" value="KAH8991281.1"/>
    <property type="molecule type" value="Genomic_DNA"/>
</dbReference>
<dbReference type="SUPFAM" id="SSF53098">
    <property type="entry name" value="Ribonuclease H-like"/>
    <property type="match status" value="1"/>
</dbReference>
<name>A0AAD4LH03_9AGAM</name>
<keyword evidence="9" id="KW-0460">Magnesium</keyword>
<evidence type="ECO:0000256" key="4">
    <source>
        <dbReference type="ARBA" id="ARBA00012180"/>
    </source>
</evidence>
<dbReference type="GO" id="GO:0003676">
    <property type="term" value="F:nucleic acid binding"/>
    <property type="evidence" value="ECO:0007669"/>
    <property type="project" value="InterPro"/>
</dbReference>
<dbReference type="GO" id="GO:0004523">
    <property type="term" value="F:RNA-DNA hybrid ribonuclease activity"/>
    <property type="evidence" value="ECO:0007669"/>
    <property type="project" value="UniProtKB-EC"/>
</dbReference>
<evidence type="ECO:0000256" key="1">
    <source>
        <dbReference type="ARBA" id="ARBA00000077"/>
    </source>
</evidence>
<dbReference type="Gene3D" id="3.30.420.10">
    <property type="entry name" value="Ribonuclease H-like superfamily/Ribonuclease H"/>
    <property type="match status" value="1"/>
</dbReference>
<evidence type="ECO:0000313" key="12">
    <source>
        <dbReference type="EMBL" id="KAH8991281.1"/>
    </source>
</evidence>
<feature type="compositionally biased region" description="Low complexity" evidence="10">
    <location>
        <begin position="115"/>
        <end position="127"/>
    </location>
</feature>
<dbReference type="InterPro" id="IPR011320">
    <property type="entry name" value="RNase_H1_N"/>
</dbReference>
<evidence type="ECO:0000256" key="8">
    <source>
        <dbReference type="ARBA" id="ARBA00022801"/>
    </source>
</evidence>
<evidence type="ECO:0000256" key="2">
    <source>
        <dbReference type="ARBA" id="ARBA00001946"/>
    </source>
</evidence>
<sequence>MLLPRSRAVHLHVYHHHPRISRSPSRPLAVAVRCSDTMPKAPRVYFAVRVGREPGIYETWEECRKQVVRYPHAVFKKLKTLDAATAWVNECDTPDPMESDIEPADSLSQTMASVSPSSLTKASHSSSTIAPTPVTRPSNPPLSATAGPSKPTGFSSSTAFEDVVYTDGACSRNGQAGSVAGVGVWWGPNDPRNISERCPGSPQTNNRAELIAIIRALQTAPTSPIPLVIKTDSKYAMKCIDKWLPLWRKNNFRTSEGRPVKNSELIMYADALTSMRKKAGQEVRFEHVAGHAGEPGNEGADKLAVSGCELREVSTPNWGELRLQLEKKMRKKKTAVIVKPKVETVDASMFADMILDKEQLLAELEES</sequence>
<dbReference type="InterPro" id="IPR012337">
    <property type="entry name" value="RNaseH-like_sf"/>
</dbReference>
<dbReference type="InterPro" id="IPR036397">
    <property type="entry name" value="RNaseH_sf"/>
</dbReference>
<dbReference type="InterPro" id="IPR050092">
    <property type="entry name" value="RNase_H"/>
</dbReference>
<evidence type="ECO:0000256" key="5">
    <source>
        <dbReference type="ARBA" id="ARBA00022722"/>
    </source>
</evidence>
<gene>
    <name evidence="12" type="ORF">EDB92DRAFT_1861943</name>
</gene>
<proteinExistence type="inferred from homology"/>
<feature type="compositionally biased region" description="Acidic residues" evidence="10">
    <location>
        <begin position="93"/>
        <end position="103"/>
    </location>
</feature>
<evidence type="ECO:0000256" key="6">
    <source>
        <dbReference type="ARBA" id="ARBA00022723"/>
    </source>
</evidence>
<dbReference type="PANTHER" id="PTHR10642">
    <property type="entry name" value="RIBONUCLEASE H1"/>
    <property type="match status" value="1"/>
</dbReference>
<dbReference type="PANTHER" id="PTHR10642:SF26">
    <property type="entry name" value="RIBONUCLEASE H1"/>
    <property type="match status" value="1"/>
</dbReference>
<keyword evidence="8" id="KW-0378">Hydrolase</keyword>
<dbReference type="InterPro" id="IPR009027">
    <property type="entry name" value="Ribosomal_bL9/RNase_H1_N"/>
</dbReference>
<dbReference type="EC" id="3.1.26.4" evidence="4"/>
<keyword evidence="6" id="KW-0479">Metal-binding</keyword>
<comment type="caution">
    <text evidence="12">The sequence shown here is derived from an EMBL/GenBank/DDBJ whole genome shotgun (WGS) entry which is preliminary data.</text>
</comment>
<organism evidence="12 13">
    <name type="scientific">Lactarius akahatsu</name>
    <dbReference type="NCBI Taxonomy" id="416441"/>
    <lineage>
        <taxon>Eukaryota</taxon>
        <taxon>Fungi</taxon>
        <taxon>Dikarya</taxon>
        <taxon>Basidiomycota</taxon>
        <taxon>Agaricomycotina</taxon>
        <taxon>Agaricomycetes</taxon>
        <taxon>Russulales</taxon>
        <taxon>Russulaceae</taxon>
        <taxon>Lactarius</taxon>
    </lineage>
</organism>
<feature type="domain" description="RNase H type-1" evidence="11">
    <location>
        <begin position="158"/>
        <end position="309"/>
    </location>
</feature>
<dbReference type="SUPFAM" id="SSF55658">
    <property type="entry name" value="L9 N-domain-like"/>
    <property type="match status" value="1"/>
</dbReference>
<dbReference type="InterPro" id="IPR002156">
    <property type="entry name" value="RNaseH_domain"/>
</dbReference>
<protein>
    <recommendedName>
        <fullName evidence="4">ribonuclease H</fullName>
        <ecNumber evidence="4">3.1.26.4</ecNumber>
    </recommendedName>
</protein>
<dbReference type="Proteomes" id="UP001201163">
    <property type="component" value="Unassembled WGS sequence"/>
</dbReference>
<comment type="similarity">
    <text evidence="3">Belongs to the RNase H family.</text>
</comment>
<dbReference type="PROSITE" id="PS50879">
    <property type="entry name" value="RNASE_H_1"/>
    <property type="match status" value="1"/>
</dbReference>
<dbReference type="GO" id="GO:0043137">
    <property type="term" value="P:DNA replication, removal of RNA primer"/>
    <property type="evidence" value="ECO:0007669"/>
    <property type="project" value="TreeGrafter"/>
</dbReference>
<accession>A0AAD4LH03</accession>
<keyword evidence="5" id="KW-0540">Nuclease</keyword>
<comment type="cofactor">
    <cofactor evidence="2">
        <name>Mg(2+)</name>
        <dbReference type="ChEBI" id="CHEBI:18420"/>
    </cofactor>
</comment>
<evidence type="ECO:0000256" key="3">
    <source>
        <dbReference type="ARBA" id="ARBA00005300"/>
    </source>
</evidence>
<feature type="region of interest" description="Disordered" evidence="10">
    <location>
        <begin position="93"/>
        <end position="154"/>
    </location>
</feature>
<dbReference type="Gene3D" id="3.40.970.10">
    <property type="entry name" value="Ribonuclease H1, N-terminal domain"/>
    <property type="match status" value="1"/>
</dbReference>
<evidence type="ECO:0000256" key="10">
    <source>
        <dbReference type="SAM" id="MobiDB-lite"/>
    </source>
</evidence>
<dbReference type="AlphaFoldDB" id="A0AAD4LH03"/>
<keyword evidence="13" id="KW-1185">Reference proteome</keyword>
<reference evidence="12" key="1">
    <citation type="submission" date="2022-01" db="EMBL/GenBank/DDBJ databases">
        <title>Comparative genomics reveals a dynamic genome evolution in the ectomycorrhizal milk-cap (Lactarius) mushrooms.</title>
        <authorList>
            <consortium name="DOE Joint Genome Institute"/>
            <person name="Lebreton A."/>
            <person name="Tang N."/>
            <person name="Kuo A."/>
            <person name="LaButti K."/>
            <person name="Drula E."/>
            <person name="Barry K."/>
            <person name="Clum A."/>
            <person name="Lipzen A."/>
            <person name="Mousain D."/>
            <person name="Ng V."/>
            <person name="Wang R."/>
            <person name="Wang X."/>
            <person name="Dai Y."/>
            <person name="Henrissat B."/>
            <person name="Grigoriev I.V."/>
            <person name="Guerin-Laguette A."/>
            <person name="Yu F."/>
            <person name="Martin F.M."/>
        </authorList>
    </citation>
    <scope>NUCLEOTIDE SEQUENCE</scope>
    <source>
        <strain evidence="12">QP</strain>
    </source>
</reference>
<comment type="catalytic activity">
    <reaction evidence="1">
        <text>Endonucleolytic cleavage to 5'-phosphomonoester.</text>
        <dbReference type="EC" id="3.1.26.4"/>
    </reaction>
</comment>
<dbReference type="FunFam" id="3.40.970.10:FF:000001">
    <property type="entry name" value="Ribonuclease H1"/>
    <property type="match status" value="1"/>
</dbReference>
<dbReference type="Pfam" id="PF00075">
    <property type="entry name" value="RNase_H"/>
    <property type="match status" value="1"/>
</dbReference>
<evidence type="ECO:0000259" key="11">
    <source>
        <dbReference type="PROSITE" id="PS50879"/>
    </source>
</evidence>
<dbReference type="Pfam" id="PF01693">
    <property type="entry name" value="Cauli_VI"/>
    <property type="match status" value="1"/>
</dbReference>
<dbReference type="CDD" id="cd09280">
    <property type="entry name" value="RNase_HI_eukaryote_like"/>
    <property type="match status" value="1"/>
</dbReference>
<keyword evidence="7" id="KW-0255">Endonuclease</keyword>
<evidence type="ECO:0000256" key="9">
    <source>
        <dbReference type="ARBA" id="ARBA00022842"/>
    </source>
</evidence>
<dbReference type="InterPro" id="IPR037056">
    <property type="entry name" value="RNase_H1_N_sf"/>
</dbReference>
<evidence type="ECO:0000313" key="13">
    <source>
        <dbReference type="Proteomes" id="UP001201163"/>
    </source>
</evidence>